<evidence type="ECO:0000313" key="2">
    <source>
        <dbReference type="EMBL" id="OEU18010.1"/>
    </source>
</evidence>
<dbReference type="GO" id="GO:0004838">
    <property type="term" value="F:L-tyrosine-2-oxoglutarate transaminase activity"/>
    <property type="evidence" value="ECO:0007669"/>
    <property type="project" value="TreeGrafter"/>
</dbReference>
<dbReference type="InterPro" id="IPR004839">
    <property type="entry name" value="Aminotransferase_I/II_large"/>
</dbReference>
<gene>
    <name evidence="2" type="ORF">FRACYDRAFT_238441</name>
</gene>
<feature type="domain" description="Aminotransferase class I/classII large" evidence="1">
    <location>
        <begin position="222"/>
        <end position="309"/>
    </location>
</feature>
<dbReference type="Gene3D" id="3.40.640.10">
    <property type="entry name" value="Type I PLP-dependent aspartate aminotransferase-like (Major domain)"/>
    <property type="match status" value="1"/>
</dbReference>
<reference evidence="2 3" key="1">
    <citation type="submission" date="2016-09" db="EMBL/GenBank/DDBJ databases">
        <title>Extensive genetic diversity and differential bi-allelic expression allows diatom success in the polar Southern Ocean.</title>
        <authorList>
            <consortium name="DOE Joint Genome Institute"/>
            <person name="Mock T."/>
            <person name="Otillar R.P."/>
            <person name="Strauss J."/>
            <person name="Dupont C."/>
            <person name="Frickenhaus S."/>
            <person name="Maumus F."/>
            <person name="Mcmullan M."/>
            <person name="Sanges R."/>
            <person name="Schmutz J."/>
            <person name="Toseland A."/>
            <person name="Valas R."/>
            <person name="Veluchamy A."/>
            <person name="Ward B.J."/>
            <person name="Allen A."/>
            <person name="Barry K."/>
            <person name="Falciatore A."/>
            <person name="Ferrante M."/>
            <person name="Fortunato A.E."/>
            <person name="Gloeckner G."/>
            <person name="Gruber A."/>
            <person name="Hipkin R."/>
            <person name="Janech M."/>
            <person name="Kroth P."/>
            <person name="Leese F."/>
            <person name="Lindquist E."/>
            <person name="Lyon B.R."/>
            <person name="Martin J."/>
            <person name="Mayer C."/>
            <person name="Parker M."/>
            <person name="Quesneville H."/>
            <person name="Raymond J."/>
            <person name="Uhlig C."/>
            <person name="Valentin K.U."/>
            <person name="Worden A.Z."/>
            <person name="Armbrust E.V."/>
            <person name="Bowler C."/>
            <person name="Green B."/>
            <person name="Moulton V."/>
            <person name="Van Oosterhout C."/>
            <person name="Grigoriev I."/>
        </authorList>
    </citation>
    <scope>NUCLEOTIDE SEQUENCE [LARGE SCALE GENOMIC DNA]</scope>
    <source>
        <strain evidence="2 3">CCMP1102</strain>
    </source>
</reference>
<dbReference type="Pfam" id="PF00155">
    <property type="entry name" value="Aminotran_1_2"/>
    <property type="match status" value="1"/>
</dbReference>
<organism evidence="2 3">
    <name type="scientific">Fragilariopsis cylindrus CCMP1102</name>
    <dbReference type="NCBI Taxonomy" id="635003"/>
    <lineage>
        <taxon>Eukaryota</taxon>
        <taxon>Sar</taxon>
        <taxon>Stramenopiles</taxon>
        <taxon>Ochrophyta</taxon>
        <taxon>Bacillariophyta</taxon>
        <taxon>Bacillariophyceae</taxon>
        <taxon>Bacillariophycidae</taxon>
        <taxon>Bacillariales</taxon>
        <taxon>Bacillariaceae</taxon>
        <taxon>Fragilariopsis</taxon>
    </lineage>
</organism>
<dbReference type="InParanoid" id="A0A1E7FIL5"/>
<dbReference type="InterPro" id="IPR015422">
    <property type="entry name" value="PyrdxlP-dep_Trfase_small"/>
</dbReference>
<dbReference type="PANTHER" id="PTHR45744">
    <property type="entry name" value="TYROSINE AMINOTRANSFERASE"/>
    <property type="match status" value="1"/>
</dbReference>
<dbReference type="Gene3D" id="3.90.1150.10">
    <property type="entry name" value="Aspartate Aminotransferase, domain 1"/>
    <property type="match status" value="1"/>
</dbReference>
<sequence>MSMDMPAVELDVFKSYATAPSFNEKGNTLVAHLLGETGMPQQDLEAIGKNLETCNTLLVDIPSGGHKIKADIASGLDDMIKDYGCTQSTTGKGTTIPVFGNHTNFDSTHGGYRRISAVGYGNEPILVKADIQQRRRSSTIPVTKRSSILGMSPKLYAFLEGELLDEELSSSSSSLSETLSKWDISTPIEALQKSHRTVNSICAIVDPIASKIQTGDERGDGKDIISLALGDPTVNSALKPCPIAIQAVQDALVVDTTRGYVNACGKLEAREAIAKAHSTSNDADGISSDNVVIASGCSSALEISLSALLDEDSFL</sequence>
<evidence type="ECO:0000259" key="1">
    <source>
        <dbReference type="Pfam" id="PF00155"/>
    </source>
</evidence>
<dbReference type="InterPro" id="IPR015424">
    <property type="entry name" value="PyrdxlP-dep_Trfase"/>
</dbReference>
<name>A0A1E7FIL5_9STRA</name>
<dbReference type="OrthoDB" id="7042322at2759"/>
<dbReference type="Proteomes" id="UP000095751">
    <property type="component" value="Unassembled WGS sequence"/>
</dbReference>
<dbReference type="GO" id="GO:0030170">
    <property type="term" value="F:pyridoxal phosphate binding"/>
    <property type="evidence" value="ECO:0007669"/>
    <property type="project" value="InterPro"/>
</dbReference>
<proteinExistence type="predicted"/>
<dbReference type="EMBL" id="KV784357">
    <property type="protein sequence ID" value="OEU18010.1"/>
    <property type="molecule type" value="Genomic_DNA"/>
</dbReference>
<accession>A0A1E7FIL5</accession>
<dbReference type="KEGG" id="fcy:FRACYDRAFT_238441"/>
<dbReference type="InterPro" id="IPR015421">
    <property type="entry name" value="PyrdxlP-dep_Trfase_major"/>
</dbReference>
<keyword evidence="3" id="KW-1185">Reference proteome</keyword>
<dbReference type="SUPFAM" id="SSF53383">
    <property type="entry name" value="PLP-dependent transferases"/>
    <property type="match status" value="1"/>
</dbReference>
<dbReference type="AlphaFoldDB" id="A0A1E7FIL5"/>
<dbReference type="GO" id="GO:0006572">
    <property type="term" value="P:L-tyrosine catabolic process"/>
    <property type="evidence" value="ECO:0007669"/>
    <property type="project" value="TreeGrafter"/>
</dbReference>
<dbReference type="PANTHER" id="PTHR45744:SF2">
    <property type="entry name" value="TYROSINE AMINOTRANSFERASE"/>
    <property type="match status" value="1"/>
</dbReference>
<protein>
    <recommendedName>
        <fullName evidence="1">Aminotransferase class I/classII large domain-containing protein</fullName>
    </recommendedName>
</protein>
<evidence type="ECO:0000313" key="3">
    <source>
        <dbReference type="Proteomes" id="UP000095751"/>
    </source>
</evidence>